<dbReference type="InterPro" id="IPR041261">
    <property type="entry name" value="R2K_2"/>
</dbReference>
<protein>
    <submittedName>
        <fullName evidence="2">ATP-grasp domain-containing protein</fullName>
    </submittedName>
</protein>
<dbReference type="Proteomes" id="UP001205566">
    <property type="component" value="Unassembled WGS sequence"/>
</dbReference>
<evidence type="ECO:0000313" key="2">
    <source>
        <dbReference type="EMBL" id="MCQ3829666.1"/>
    </source>
</evidence>
<sequence length="266" mass="28911">MAVFVEKGLDGCFDVESKLIMEYCTANRIPTQVFEPFDICSGKLSLKYAQLVVGCVGAVKDALKTLGAAPPSLDPYPASLRPYLRRAVWPTTVENLLNRVQRGEMAFAKSMAWGLVPGNVYSPDCDNNALHYAPPALDVYASEVVEWLCEFRLYVVDGVIVGGGQYAGPPGPSIDMRVVHRALKAFQADPAAPRAFAMDWGVMARGHTALVQVKDAWSLRAFGDIRAASYYRVLKARWNELVGAGRVEVGGRRAAAPVFAGRSISV</sequence>
<name>A0ABT1P3P9_9GAMM</name>
<organism evidence="2 3">
    <name type="scientific">Microbulbifer elongatus</name>
    <dbReference type="NCBI Taxonomy" id="86173"/>
    <lineage>
        <taxon>Bacteria</taxon>
        <taxon>Pseudomonadati</taxon>
        <taxon>Pseudomonadota</taxon>
        <taxon>Gammaproteobacteria</taxon>
        <taxon>Cellvibrionales</taxon>
        <taxon>Microbulbiferaceae</taxon>
        <taxon>Microbulbifer</taxon>
    </lineage>
</organism>
<gene>
    <name evidence="2" type="ORF">HXX02_09425</name>
</gene>
<evidence type="ECO:0000313" key="3">
    <source>
        <dbReference type="Proteomes" id="UP001205566"/>
    </source>
</evidence>
<comment type="caution">
    <text evidence="2">The sequence shown here is derived from an EMBL/GenBank/DDBJ whole genome shotgun (WGS) entry which is preliminary data.</text>
</comment>
<dbReference type="RefSeq" id="WP_255874623.1">
    <property type="nucleotide sequence ID" value="NZ_JACASI010000026.1"/>
</dbReference>
<proteinExistence type="predicted"/>
<accession>A0ABT1P3P9</accession>
<dbReference type="Pfam" id="PF18299">
    <property type="entry name" value="R2K_2"/>
    <property type="match status" value="1"/>
</dbReference>
<feature type="domain" description="ATP-grasp" evidence="1">
    <location>
        <begin position="83"/>
        <end position="232"/>
    </location>
</feature>
<keyword evidence="3" id="KW-1185">Reference proteome</keyword>
<evidence type="ECO:0000259" key="1">
    <source>
        <dbReference type="Pfam" id="PF18299"/>
    </source>
</evidence>
<reference evidence="2" key="1">
    <citation type="thesis" date="2020" institute="Technische Universitat Dresden" country="Dresden, Germany">
        <title>The Agarolytic System of Microbulbifer elongatus PORT2, Isolated from Batu Karas, Pangandaran West Java Indonesia.</title>
        <authorList>
            <person name="Anggraeni S.R."/>
        </authorList>
    </citation>
    <scope>NUCLEOTIDE SEQUENCE</scope>
    <source>
        <strain evidence="2">PORT2</strain>
    </source>
</reference>
<dbReference type="EMBL" id="JACASI010000026">
    <property type="protein sequence ID" value="MCQ3829666.1"/>
    <property type="molecule type" value="Genomic_DNA"/>
</dbReference>